<dbReference type="AlphaFoldDB" id="A0A543CMB1"/>
<name>A0A543CMB1_9ACTN</name>
<accession>A0A543CMB1</accession>
<reference evidence="1 2" key="1">
    <citation type="submission" date="2019-06" db="EMBL/GenBank/DDBJ databases">
        <title>Sequencing the genomes of 1000 actinobacteria strains.</title>
        <authorList>
            <person name="Klenk H.-P."/>
        </authorList>
    </citation>
    <scope>NUCLEOTIDE SEQUENCE [LARGE SCALE GENOMIC DNA]</scope>
    <source>
        <strain evidence="1 2">DSM 102200</strain>
    </source>
</reference>
<proteinExistence type="predicted"/>
<gene>
    <name evidence="1" type="ORF">FB559_3869</name>
</gene>
<dbReference type="OrthoDB" id="3492053at2"/>
<sequence>MTSRRDPKAVGIAPAALSEFIADLQSKVESGYPQISSLKNSFSRYGISTSHIAQIESVLKWANDQIPMLRRRQSLAEQAGVEKFDLQSSVPMVSAGAGVLDGFKDSGEAKRAGKADADDALSTLKSEHDIGDVLRRLKINSLDPDYAEAFYRRLGPSGIRALSLAIGQMGDNSSVDPKSAREAVGRSLATASHRIHIDDKWLNQLSSSPAIAASDGPAALAPFLEYGNFDKDWLKLLGVHVVAGNIKPGPSQKIWQALAKNPRASTEFYHDHFLAVQHYVSIHGPGLSGGVANAFAGVVRAATIDGRKVDRWLAEFNAGQTIYYWKNHPGDHTTSPIRLAYADMAKEYWDDLVYSVSSPVKEAGAIDNPFRKGIEVSEDAWKPFLNETMHDPQAAADILIKHRKWLEDARRKAVSETPIGATPENWEGQSIAAMRDFLHGTYSDVSSDIAKQGSDARDKFNGDVKGSVKDATKWLADKGIEKLNPGADIDWATSTASLVASKGLDFLFGDDKPGKVDQLQDRPQFGGRDSWQGNAADVWEQRLANAHQGGLPWQGDPRKFEKNFGAKFTDESGHVMPLDKITQDPKALLAYNEWLKDPAVIRATERFVNRERGLPGGN</sequence>
<dbReference type="EMBL" id="VFOZ01000001">
    <property type="protein sequence ID" value="TQL98246.1"/>
    <property type="molecule type" value="Genomic_DNA"/>
</dbReference>
<protein>
    <submittedName>
        <fullName evidence="1">Uncharacterized protein</fullName>
    </submittedName>
</protein>
<comment type="caution">
    <text evidence="1">The sequence shown here is derived from an EMBL/GenBank/DDBJ whole genome shotgun (WGS) entry which is preliminary data.</text>
</comment>
<evidence type="ECO:0000313" key="2">
    <source>
        <dbReference type="Proteomes" id="UP000316096"/>
    </source>
</evidence>
<dbReference type="RefSeq" id="WP_141956872.1">
    <property type="nucleotide sequence ID" value="NZ_VFOZ01000001.1"/>
</dbReference>
<organism evidence="1 2">
    <name type="scientific">Actinoallomurus bryophytorum</name>
    <dbReference type="NCBI Taxonomy" id="1490222"/>
    <lineage>
        <taxon>Bacteria</taxon>
        <taxon>Bacillati</taxon>
        <taxon>Actinomycetota</taxon>
        <taxon>Actinomycetes</taxon>
        <taxon>Streptosporangiales</taxon>
        <taxon>Thermomonosporaceae</taxon>
        <taxon>Actinoallomurus</taxon>
    </lineage>
</organism>
<evidence type="ECO:0000313" key="1">
    <source>
        <dbReference type="EMBL" id="TQL98246.1"/>
    </source>
</evidence>
<keyword evidence="2" id="KW-1185">Reference proteome</keyword>
<dbReference type="Proteomes" id="UP000316096">
    <property type="component" value="Unassembled WGS sequence"/>
</dbReference>